<feature type="compositionally biased region" description="Basic residues" evidence="1">
    <location>
        <begin position="181"/>
        <end position="191"/>
    </location>
</feature>
<evidence type="ECO:0000256" key="1">
    <source>
        <dbReference type="SAM" id="MobiDB-lite"/>
    </source>
</evidence>
<evidence type="ECO:0000313" key="3">
    <source>
        <dbReference type="Proteomes" id="UP001237152"/>
    </source>
</evidence>
<dbReference type="Proteomes" id="UP001237152">
    <property type="component" value="Segment"/>
</dbReference>
<evidence type="ECO:0000313" key="2">
    <source>
        <dbReference type="EMBL" id="QBZ81381.1"/>
    </source>
</evidence>
<sequence>MGARMTAGLPTYDASGNDDETSANLIDNAPKADDGDALQRPGANAADTLRGLYRQPQVHFCCTTAAMRRIEALALRLPIDHVCVATGASTDPGAMVWWVAMSPRSHQLLLASQVVVEVDRRRHLPVPTPPPSPWSNQVVCSSSPPAGIVAVQEDAPAIQAKTSATVVPLATPPSRANDQPKRRRRRQRGRAKSAPAVGPLRRRSRCEPVLQIVSLSRPLPPKSHTAPTEKLVFVLCKNEEKNGKAKKKRFAKCSRRR</sequence>
<feature type="region of interest" description="Disordered" evidence="1">
    <location>
        <begin position="1"/>
        <end position="42"/>
    </location>
</feature>
<feature type="region of interest" description="Disordered" evidence="1">
    <location>
        <begin position="162"/>
        <end position="201"/>
    </location>
</feature>
<organism evidence="2 3">
    <name type="scientific">Pandoravirus celtis</name>
    <dbReference type="NCBI Taxonomy" id="2568002"/>
    <lineage>
        <taxon>Viruses</taxon>
        <taxon>Pandoravirus</taxon>
    </lineage>
</organism>
<proteinExistence type="predicted"/>
<protein>
    <submittedName>
        <fullName evidence="2">Uncharacterized protein</fullName>
    </submittedName>
</protein>
<accession>A0A4D6EHU4</accession>
<gene>
    <name evidence="2" type="ORF">pclt_cds_794</name>
</gene>
<name>A0A4D6EHU4_9VIRU</name>
<dbReference type="EMBL" id="MK174290">
    <property type="protein sequence ID" value="QBZ81381.1"/>
    <property type="molecule type" value="Genomic_DNA"/>
</dbReference>
<reference evidence="2" key="1">
    <citation type="journal article" date="2019" name="Front. Microbiol.">
        <title>Pandoravirus Celtis Illustrates the Microevolution Processes at Work in the Giant Pandoraviridae Genomes.</title>
        <authorList>
            <person name="Legendre M."/>
            <person name="Alempic J.M."/>
            <person name="Philippe N."/>
            <person name="Lartigue A."/>
            <person name="Jeudy S."/>
            <person name="Poirot O."/>
            <person name="Ta N.T."/>
            <person name="Nin S."/>
            <person name="Coute Y."/>
            <person name="Abergel C."/>
            <person name="Claverie J.M."/>
        </authorList>
    </citation>
    <scope>NUCLEOTIDE SEQUENCE</scope>
</reference>